<protein>
    <submittedName>
        <fullName evidence="8">N-acetylmuramoyl-L-alanine amidase</fullName>
    </submittedName>
</protein>
<dbReference type="Pfam" id="PF04122">
    <property type="entry name" value="CW_binding_2"/>
    <property type="match status" value="3"/>
</dbReference>
<dbReference type="Gene3D" id="3.40.50.12090">
    <property type="match status" value="1"/>
</dbReference>
<evidence type="ECO:0000256" key="6">
    <source>
        <dbReference type="RuleBase" id="RU003355"/>
    </source>
</evidence>
<gene>
    <name evidence="8" type="ORF">DVS28_a2565</name>
</gene>
<keyword evidence="9" id="KW-1185">Reference proteome</keyword>
<feature type="active site" description="Charge relay system" evidence="5">
    <location>
        <position position="365"/>
    </location>
</feature>
<evidence type="ECO:0000313" key="9">
    <source>
        <dbReference type="Proteomes" id="UP000264006"/>
    </source>
</evidence>
<reference evidence="8 9" key="1">
    <citation type="submission" date="2018-09" db="EMBL/GenBank/DDBJ databases">
        <title>Complete genome sequence of Euzebya sp. DY32-46 isolated from seawater of Pacific Ocean.</title>
        <authorList>
            <person name="Xu L."/>
            <person name="Wu Y.-H."/>
            <person name="Xu X.-W."/>
        </authorList>
    </citation>
    <scope>NUCLEOTIDE SEQUENCE [LARGE SCALE GENOMIC DNA]</scope>
    <source>
        <strain evidence="8 9">DY32-46</strain>
    </source>
</reference>
<dbReference type="InterPro" id="IPR023828">
    <property type="entry name" value="Peptidase_S8_Ser-AS"/>
</dbReference>
<feature type="active site" description="Charge relay system" evidence="5">
    <location>
        <position position="168"/>
    </location>
</feature>
<evidence type="ECO:0000256" key="5">
    <source>
        <dbReference type="PROSITE-ProRule" id="PRU01240"/>
    </source>
</evidence>
<dbReference type="AlphaFoldDB" id="A0A346XYE8"/>
<name>A0A346XYE8_9ACTN</name>
<dbReference type="InterPro" id="IPR007253">
    <property type="entry name" value="Cell_wall-bd_2"/>
</dbReference>
<dbReference type="Pfam" id="PF00082">
    <property type="entry name" value="Peptidase_S8"/>
    <property type="match status" value="1"/>
</dbReference>
<dbReference type="GO" id="GO:0006508">
    <property type="term" value="P:proteolysis"/>
    <property type="evidence" value="ECO:0007669"/>
    <property type="project" value="UniProtKB-KW"/>
</dbReference>
<accession>A0A346XYE8</accession>
<dbReference type="InterPro" id="IPR015500">
    <property type="entry name" value="Peptidase_S8_subtilisin-rel"/>
</dbReference>
<dbReference type="PROSITE" id="PS00137">
    <property type="entry name" value="SUBTILASE_HIS"/>
    <property type="match status" value="1"/>
</dbReference>
<feature type="domain" description="Peptidase S8/S53" evidence="7">
    <location>
        <begin position="123"/>
        <end position="417"/>
    </location>
</feature>
<dbReference type="PANTHER" id="PTHR43806:SF11">
    <property type="entry name" value="CEREVISIN-RELATED"/>
    <property type="match status" value="1"/>
</dbReference>
<evidence type="ECO:0000256" key="2">
    <source>
        <dbReference type="ARBA" id="ARBA00022670"/>
    </source>
</evidence>
<evidence type="ECO:0000256" key="1">
    <source>
        <dbReference type="ARBA" id="ARBA00011073"/>
    </source>
</evidence>
<dbReference type="EMBL" id="CP031165">
    <property type="protein sequence ID" value="AXV07245.1"/>
    <property type="molecule type" value="Genomic_DNA"/>
</dbReference>
<keyword evidence="4 5" id="KW-0720">Serine protease</keyword>
<sequence>MPAQPLVRDATVLPDRLLVTLDDTPGRASWAAPLTTRALGARETVALAQRVQLVTTAPGTSDVVADALLARGDVVAVEPDVQREFHAVPNDTSYDLQWAHAATNIEQAWDHSTGGGREGETRPLVAVVDSGVDATHPELAGTVVASLRSASGVIVQGQPKNDECGIAHGTAVAGVVGAAGNNGRGITGALWNPRIIDISLTSPLNDCPRGPADSDAITAMAYLSQLDEPPLAMNLSFGTSANECTAAYQAAIDQARAAGIVVVSSAGNAQSNANSIPASCNGAISVGATGPDGTRATYSQFNPYVDLSAPGGQARNCPNSLSELASEAVLTTSLVDPKQYDLGTGCTPSLADPHGDRLEATQGTSFSTPYVAAAAALLRQHATDTGRTLSVDEVEALLEGTATDAGPTGRDDDYGWGALDVGAAMTHLVSGQPIPALQPDPDFAVGPTAPVAVRVSDPGDLDTTDPISQAVAISRGNPAGTRPFAVLARVDDFADALSGAALGLGIASLLYTSHDGALDPRTREELLRVLDFETSQPVVYVMGGTAAIPAAVDDELRSLGITVQRIAGGGREETAVQAAAVVEQLKSLAGDIPTRNWVFVTSGRDFADAVTAGQMAAYYGIPILVTNADALHPTTAQELSRLAPDRVVVVGGETAVSSAAMAEIEELGFPTSRAGGATRIDTALAVFDLYAAELAVDRDGAIERAATVAVNLRDGFTDALSASLIAGQGNWYLPLEGMAGNPITPATRGTFCDFGGQLYVIGGRDRIDDDTTEELLRILAGEGCSPG</sequence>
<dbReference type="PROSITE" id="PS00138">
    <property type="entry name" value="SUBTILASE_SER"/>
    <property type="match status" value="1"/>
</dbReference>
<dbReference type="InterPro" id="IPR022398">
    <property type="entry name" value="Peptidase_S8_His-AS"/>
</dbReference>
<dbReference type="PRINTS" id="PR00723">
    <property type="entry name" value="SUBTILISIN"/>
</dbReference>
<dbReference type="InterPro" id="IPR036852">
    <property type="entry name" value="Peptidase_S8/S53_dom_sf"/>
</dbReference>
<keyword evidence="3 5" id="KW-0378">Hydrolase</keyword>
<evidence type="ECO:0000313" key="8">
    <source>
        <dbReference type="EMBL" id="AXV07245.1"/>
    </source>
</evidence>
<dbReference type="InterPro" id="IPR050131">
    <property type="entry name" value="Peptidase_S8_subtilisin-like"/>
</dbReference>
<dbReference type="PANTHER" id="PTHR43806">
    <property type="entry name" value="PEPTIDASE S8"/>
    <property type="match status" value="1"/>
</dbReference>
<evidence type="ECO:0000259" key="7">
    <source>
        <dbReference type="Pfam" id="PF00082"/>
    </source>
</evidence>
<feature type="active site" description="Charge relay system" evidence="5">
    <location>
        <position position="129"/>
    </location>
</feature>
<dbReference type="PROSITE" id="PS00136">
    <property type="entry name" value="SUBTILASE_ASP"/>
    <property type="match status" value="1"/>
</dbReference>
<proteinExistence type="inferred from homology"/>
<dbReference type="Gene3D" id="3.40.50.200">
    <property type="entry name" value="Peptidase S8/S53 domain"/>
    <property type="match status" value="1"/>
</dbReference>
<dbReference type="InterPro" id="IPR023827">
    <property type="entry name" value="Peptidase_S8_Asp-AS"/>
</dbReference>
<comment type="similarity">
    <text evidence="1 5 6">Belongs to the peptidase S8 family.</text>
</comment>
<evidence type="ECO:0000256" key="3">
    <source>
        <dbReference type="ARBA" id="ARBA00022801"/>
    </source>
</evidence>
<keyword evidence="2 5" id="KW-0645">Protease</keyword>
<organism evidence="8 9">
    <name type="scientific">Euzebya pacifica</name>
    <dbReference type="NCBI Taxonomy" id="1608957"/>
    <lineage>
        <taxon>Bacteria</taxon>
        <taxon>Bacillati</taxon>
        <taxon>Actinomycetota</taxon>
        <taxon>Nitriliruptoria</taxon>
        <taxon>Euzebyales</taxon>
    </lineage>
</organism>
<dbReference type="InterPro" id="IPR000209">
    <property type="entry name" value="Peptidase_S8/S53_dom"/>
</dbReference>
<dbReference type="GO" id="GO:0004252">
    <property type="term" value="F:serine-type endopeptidase activity"/>
    <property type="evidence" value="ECO:0007669"/>
    <property type="project" value="UniProtKB-UniRule"/>
</dbReference>
<dbReference type="PROSITE" id="PS51892">
    <property type="entry name" value="SUBTILASE"/>
    <property type="match status" value="1"/>
</dbReference>
<dbReference type="SUPFAM" id="SSF52743">
    <property type="entry name" value="Subtilisin-like"/>
    <property type="match status" value="1"/>
</dbReference>
<dbReference type="KEGG" id="euz:DVS28_a2565"/>
<dbReference type="Proteomes" id="UP000264006">
    <property type="component" value="Chromosome"/>
</dbReference>
<evidence type="ECO:0000256" key="4">
    <source>
        <dbReference type="ARBA" id="ARBA00022825"/>
    </source>
</evidence>